<accession>A0A2P8DFU8</accession>
<evidence type="ECO:0000256" key="1">
    <source>
        <dbReference type="SAM" id="MobiDB-lite"/>
    </source>
</evidence>
<keyword evidence="3" id="KW-1185">Reference proteome</keyword>
<feature type="region of interest" description="Disordered" evidence="1">
    <location>
        <begin position="1"/>
        <end position="61"/>
    </location>
</feature>
<name>A0A2P8DFU8_9ACTN</name>
<dbReference type="OrthoDB" id="5175422at2"/>
<organism evidence="2 3">
    <name type="scientific">Haloactinopolyspora alba</name>
    <dbReference type="NCBI Taxonomy" id="648780"/>
    <lineage>
        <taxon>Bacteria</taxon>
        <taxon>Bacillati</taxon>
        <taxon>Actinomycetota</taxon>
        <taxon>Actinomycetes</taxon>
        <taxon>Jiangellales</taxon>
        <taxon>Jiangellaceae</taxon>
        <taxon>Haloactinopolyspora</taxon>
    </lineage>
</organism>
<reference evidence="2 3" key="1">
    <citation type="submission" date="2018-03" db="EMBL/GenBank/DDBJ databases">
        <title>Genomic Encyclopedia of Archaeal and Bacterial Type Strains, Phase II (KMG-II): from individual species to whole genera.</title>
        <authorList>
            <person name="Goeker M."/>
        </authorList>
    </citation>
    <scope>NUCLEOTIDE SEQUENCE [LARGE SCALE GENOMIC DNA]</scope>
    <source>
        <strain evidence="2 3">DSM 45211</strain>
    </source>
</reference>
<feature type="compositionally biased region" description="Low complexity" evidence="1">
    <location>
        <begin position="32"/>
        <end position="41"/>
    </location>
</feature>
<sequence>MSTLSSREILERVASGDLDPSEAARLLDEAEAAPAAEPGGPEADDATPGSSGPSGRAVDTPRITRVLVRGTSRRVRVVGDPTVATVDVGGEHTVRREGSTLHVTGESEMVPTDGAFTLLAGGRWRDVADRFQNIGQGLELRVRVNPAMTVGAEAIAGSLQVDNVPALDHVRVTAGSLRVRGLRSPVDVLVQAGSAQVETLQLGGHSRMRCESGSLQLTLQEGSDVRVRADVQLGRLSTEPERRRAHRDRDIVLGTGAAEIDAEVVMGNVTVRLPEAAESGSVL</sequence>
<evidence type="ECO:0000313" key="2">
    <source>
        <dbReference type="EMBL" id="PSK96089.1"/>
    </source>
</evidence>
<evidence type="ECO:0000313" key="3">
    <source>
        <dbReference type="Proteomes" id="UP000243528"/>
    </source>
</evidence>
<comment type="caution">
    <text evidence="2">The sequence shown here is derived from an EMBL/GenBank/DDBJ whole genome shotgun (WGS) entry which is preliminary data.</text>
</comment>
<proteinExistence type="predicted"/>
<dbReference type="Proteomes" id="UP000243528">
    <property type="component" value="Unassembled WGS sequence"/>
</dbReference>
<protein>
    <recommendedName>
        <fullName evidence="4">Adhesin</fullName>
    </recommendedName>
</protein>
<evidence type="ECO:0008006" key="4">
    <source>
        <dbReference type="Google" id="ProtNLM"/>
    </source>
</evidence>
<gene>
    <name evidence="2" type="ORF">CLV30_12730</name>
</gene>
<dbReference type="RefSeq" id="WP_129711039.1">
    <property type="nucleotide sequence ID" value="NZ_PYGE01000027.1"/>
</dbReference>
<dbReference type="EMBL" id="PYGE01000027">
    <property type="protein sequence ID" value="PSK96089.1"/>
    <property type="molecule type" value="Genomic_DNA"/>
</dbReference>
<dbReference type="AlphaFoldDB" id="A0A2P8DFU8"/>